<evidence type="ECO:0000313" key="2">
    <source>
        <dbReference type="EMBL" id="GGH12324.1"/>
    </source>
</evidence>
<dbReference type="InterPro" id="IPR025333">
    <property type="entry name" value="DUF4239"/>
</dbReference>
<evidence type="ECO:0000313" key="3">
    <source>
        <dbReference type="Proteomes" id="UP000603912"/>
    </source>
</evidence>
<keyword evidence="1" id="KW-0472">Membrane</keyword>
<organism evidence="2 3">
    <name type="scientific">Alsobacter metallidurans</name>
    <dbReference type="NCBI Taxonomy" id="340221"/>
    <lineage>
        <taxon>Bacteria</taxon>
        <taxon>Pseudomonadati</taxon>
        <taxon>Pseudomonadota</taxon>
        <taxon>Alphaproteobacteria</taxon>
        <taxon>Hyphomicrobiales</taxon>
        <taxon>Alsobacteraceae</taxon>
        <taxon>Alsobacter</taxon>
    </lineage>
</organism>
<name>A0A917I4M8_9HYPH</name>
<gene>
    <name evidence="2" type="ORF">GCM10007036_10060</name>
</gene>
<evidence type="ECO:0008006" key="4">
    <source>
        <dbReference type="Google" id="ProtNLM"/>
    </source>
</evidence>
<dbReference type="Proteomes" id="UP000603912">
    <property type="component" value="Unassembled WGS sequence"/>
</dbReference>
<feature type="transmembrane region" description="Helical" evidence="1">
    <location>
        <begin position="57"/>
        <end position="75"/>
    </location>
</feature>
<keyword evidence="1" id="KW-1133">Transmembrane helix</keyword>
<comment type="caution">
    <text evidence="2">The sequence shown here is derived from an EMBL/GenBank/DDBJ whole genome shotgun (WGS) entry which is preliminary data.</text>
</comment>
<dbReference type="AlphaFoldDB" id="A0A917I4M8"/>
<keyword evidence="3" id="KW-1185">Reference proteome</keyword>
<reference evidence="2" key="2">
    <citation type="submission" date="2020-09" db="EMBL/GenBank/DDBJ databases">
        <authorList>
            <person name="Sun Q."/>
            <person name="Zhou Y."/>
        </authorList>
    </citation>
    <scope>NUCLEOTIDE SEQUENCE</scope>
    <source>
        <strain evidence="2">CGMCC 1.12214</strain>
    </source>
</reference>
<accession>A0A917I4M8</accession>
<sequence>MAGWLDRFVSSQSDPVLLLSGVVGMAGLAVLVALAVRRILRRVDPAVLEGQSKLAEAVHGGLLAFAIFVLALVLTDVRANFGRADDAALREASVLARLDRDLARAADSPAAPQAAEARAALKRYGRAVAEFEWKALAEPAPRLSEEAGQRLAELVAAVRRLPPGEAAGLAGLLDKAEELRQGRLESATKSVPALFWEVIALFLFGAMVMNGRHTLDRFGLGLICLHMGAIGMVVALILAMDSPFRGETSVSPAAIVRAVGEG</sequence>
<evidence type="ECO:0000256" key="1">
    <source>
        <dbReference type="SAM" id="Phobius"/>
    </source>
</evidence>
<keyword evidence="1" id="KW-0812">Transmembrane</keyword>
<protein>
    <recommendedName>
        <fullName evidence="4">DUF4239 domain-containing protein</fullName>
    </recommendedName>
</protein>
<reference evidence="2" key="1">
    <citation type="journal article" date="2014" name="Int. J. Syst. Evol. Microbiol.">
        <title>Complete genome sequence of Corynebacterium casei LMG S-19264T (=DSM 44701T), isolated from a smear-ripened cheese.</title>
        <authorList>
            <consortium name="US DOE Joint Genome Institute (JGI-PGF)"/>
            <person name="Walter F."/>
            <person name="Albersmeier A."/>
            <person name="Kalinowski J."/>
            <person name="Ruckert C."/>
        </authorList>
    </citation>
    <scope>NUCLEOTIDE SEQUENCE</scope>
    <source>
        <strain evidence="2">CGMCC 1.12214</strain>
    </source>
</reference>
<dbReference type="RefSeq" id="WP_188516594.1">
    <property type="nucleotide sequence ID" value="NZ_BMES01000001.1"/>
</dbReference>
<proteinExistence type="predicted"/>
<dbReference type="Pfam" id="PF14023">
    <property type="entry name" value="Bestrophin-like"/>
    <property type="match status" value="1"/>
</dbReference>
<dbReference type="EMBL" id="BMES01000001">
    <property type="protein sequence ID" value="GGH12324.1"/>
    <property type="molecule type" value="Genomic_DNA"/>
</dbReference>
<feature type="transmembrane region" description="Helical" evidence="1">
    <location>
        <begin position="218"/>
        <end position="240"/>
    </location>
</feature>
<feature type="transmembrane region" description="Helical" evidence="1">
    <location>
        <begin position="16"/>
        <end position="36"/>
    </location>
</feature>
<feature type="transmembrane region" description="Helical" evidence="1">
    <location>
        <begin position="193"/>
        <end position="211"/>
    </location>
</feature>